<protein>
    <recommendedName>
        <fullName evidence="6">JmjC domain-containing protein</fullName>
    </recommendedName>
</protein>
<keyword evidence="4" id="KW-0805">Transcription regulation</keyword>
<sequence length="256" mass="27293">MRRLRQTPAVDYGESDGEDGLPHAAIPFAQLARALMEGSFPQLAPQPSTKAVTPAALRESGFRAPLLVRCGDCVHATRQALGLRVPQGLGAPAVAAALGLDTLVHTLDVATQRPGLRMTLGEWARYFELPPHERRPLLNVVALNLGGTPLEAEVHAPAAVRGIDLASIWPPGDLSAPQVQLYCLMSPAGSYTDWHVDMAGSAVWYHLLSGRKVFLLAPPTPANLAAYEAWAGSERQAEEGFARRASGCLGARGSRN</sequence>
<dbReference type="Proteomes" id="UP001445335">
    <property type="component" value="Unassembled WGS sequence"/>
</dbReference>
<accession>A0AAW1QJ07</accession>
<comment type="caution">
    <text evidence="7">The sequence shown here is derived from an EMBL/GenBank/DDBJ whole genome shotgun (WGS) entry which is preliminary data.</text>
</comment>
<evidence type="ECO:0000256" key="2">
    <source>
        <dbReference type="ARBA" id="ARBA00023002"/>
    </source>
</evidence>
<gene>
    <name evidence="7" type="ORF">WJX81_001843</name>
</gene>
<evidence type="ECO:0000256" key="5">
    <source>
        <dbReference type="ARBA" id="ARBA00023163"/>
    </source>
</evidence>
<evidence type="ECO:0000259" key="6">
    <source>
        <dbReference type="PROSITE" id="PS51184"/>
    </source>
</evidence>
<feature type="domain" description="JmjC" evidence="6">
    <location>
        <begin position="118"/>
        <end position="256"/>
    </location>
</feature>
<dbReference type="AlphaFoldDB" id="A0AAW1QJ07"/>
<keyword evidence="1" id="KW-0479">Metal-binding</keyword>
<keyword evidence="8" id="KW-1185">Reference proteome</keyword>
<dbReference type="InterPro" id="IPR003347">
    <property type="entry name" value="JmjC_dom"/>
</dbReference>
<dbReference type="GO" id="GO:0016491">
    <property type="term" value="F:oxidoreductase activity"/>
    <property type="evidence" value="ECO:0007669"/>
    <property type="project" value="UniProtKB-KW"/>
</dbReference>
<evidence type="ECO:0000256" key="3">
    <source>
        <dbReference type="ARBA" id="ARBA00023004"/>
    </source>
</evidence>
<keyword evidence="2" id="KW-0560">Oxidoreductase</keyword>
<evidence type="ECO:0000313" key="7">
    <source>
        <dbReference type="EMBL" id="KAK9821418.1"/>
    </source>
</evidence>
<dbReference type="EMBL" id="JALJOU010000102">
    <property type="protein sequence ID" value="KAK9821418.1"/>
    <property type="molecule type" value="Genomic_DNA"/>
</dbReference>
<dbReference type="InterPro" id="IPR050690">
    <property type="entry name" value="JHDM1_Histone_Demethylase"/>
</dbReference>
<proteinExistence type="predicted"/>
<dbReference type="PROSITE" id="PS51184">
    <property type="entry name" value="JMJC"/>
    <property type="match status" value="1"/>
</dbReference>
<reference evidence="7 8" key="1">
    <citation type="journal article" date="2024" name="Nat. Commun.">
        <title>Phylogenomics reveals the evolutionary origins of lichenization in chlorophyte algae.</title>
        <authorList>
            <person name="Puginier C."/>
            <person name="Libourel C."/>
            <person name="Otte J."/>
            <person name="Skaloud P."/>
            <person name="Haon M."/>
            <person name="Grisel S."/>
            <person name="Petersen M."/>
            <person name="Berrin J.G."/>
            <person name="Delaux P.M."/>
            <person name="Dal Grande F."/>
            <person name="Keller J."/>
        </authorList>
    </citation>
    <scope>NUCLEOTIDE SEQUENCE [LARGE SCALE GENOMIC DNA]</scope>
    <source>
        <strain evidence="7 8">SAG 245.80</strain>
    </source>
</reference>
<evidence type="ECO:0000256" key="4">
    <source>
        <dbReference type="ARBA" id="ARBA00023015"/>
    </source>
</evidence>
<dbReference type="PANTHER" id="PTHR23123">
    <property type="entry name" value="PHD/F-BOX CONTAINING PROTEIN"/>
    <property type="match status" value="1"/>
</dbReference>
<dbReference type="GO" id="GO:0046872">
    <property type="term" value="F:metal ion binding"/>
    <property type="evidence" value="ECO:0007669"/>
    <property type="project" value="UniProtKB-KW"/>
</dbReference>
<evidence type="ECO:0000256" key="1">
    <source>
        <dbReference type="ARBA" id="ARBA00022723"/>
    </source>
</evidence>
<keyword evidence="3" id="KW-0408">Iron</keyword>
<organism evidence="7 8">
    <name type="scientific">Elliptochloris bilobata</name>
    <dbReference type="NCBI Taxonomy" id="381761"/>
    <lineage>
        <taxon>Eukaryota</taxon>
        <taxon>Viridiplantae</taxon>
        <taxon>Chlorophyta</taxon>
        <taxon>core chlorophytes</taxon>
        <taxon>Trebouxiophyceae</taxon>
        <taxon>Trebouxiophyceae incertae sedis</taxon>
        <taxon>Elliptochloris clade</taxon>
        <taxon>Elliptochloris</taxon>
    </lineage>
</organism>
<dbReference type="Gene3D" id="2.60.120.650">
    <property type="entry name" value="Cupin"/>
    <property type="match status" value="1"/>
</dbReference>
<name>A0AAW1QJ07_9CHLO</name>
<keyword evidence="5" id="KW-0804">Transcription</keyword>
<dbReference type="SUPFAM" id="SSF51197">
    <property type="entry name" value="Clavaminate synthase-like"/>
    <property type="match status" value="1"/>
</dbReference>
<evidence type="ECO:0000313" key="8">
    <source>
        <dbReference type="Proteomes" id="UP001445335"/>
    </source>
</evidence>